<proteinExistence type="predicted"/>
<organism evidence="3 4">
    <name type="scientific">Methylomonas lenta</name>
    <dbReference type="NCBI Taxonomy" id="980561"/>
    <lineage>
        <taxon>Bacteria</taxon>
        <taxon>Pseudomonadati</taxon>
        <taxon>Pseudomonadota</taxon>
        <taxon>Gammaproteobacteria</taxon>
        <taxon>Methylococcales</taxon>
        <taxon>Methylococcaceae</taxon>
        <taxon>Methylomonas</taxon>
    </lineage>
</organism>
<evidence type="ECO:0000256" key="2">
    <source>
        <dbReference type="SAM" id="Phobius"/>
    </source>
</evidence>
<feature type="transmembrane region" description="Helical" evidence="2">
    <location>
        <begin position="89"/>
        <end position="107"/>
    </location>
</feature>
<evidence type="ECO:0000313" key="4">
    <source>
        <dbReference type="Proteomes" id="UP000078476"/>
    </source>
</evidence>
<feature type="region of interest" description="Disordered" evidence="1">
    <location>
        <begin position="40"/>
        <end position="65"/>
    </location>
</feature>
<comment type="caution">
    <text evidence="3">The sequence shown here is derived from an EMBL/GenBank/DDBJ whole genome shotgun (WGS) entry which is preliminary data.</text>
</comment>
<dbReference type="RefSeq" id="WP_066976689.1">
    <property type="nucleotide sequence ID" value="NZ_LUUI01000016.1"/>
</dbReference>
<keyword evidence="2" id="KW-0472">Membrane</keyword>
<keyword evidence="2" id="KW-1133">Transmembrane helix</keyword>
<dbReference type="OrthoDB" id="5574296at2"/>
<dbReference type="EMBL" id="LUUI01000016">
    <property type="protein sequence ID" value="OAI21228.1"/>
    <property type="molecule type" value="Genomic_DNA"/>
</dbReference>
<accession>A0A177NT41</accession>
<evidence type="ECO:0000256" key="1">
    <source>
        <dbReference type="SAM" id="MobiDB-lite"/>
    </source>
</evidence>
<keyword evidence="4" id="KW-1185">Reference proteome</keyword>
<sequence length="114" mass="12304">MDKNTRLAHGGKMKTPLLISGFILIFLISVPLTSSATIEAENQTSTSTTTHKPTANNDKPYSGYSVDGRTSASVLSAKRSHQVAKKDEIGLVVFSGLFAIAVIGFLTQQFFQKK</sequence>
<evidence type="ECO:0000313" key="3">
    <source>
        <dbReference type="EMBL" id="OAI21228.1"/>
    </source>
</evidence>
<keyword evidence="2" id="KW-0812">Transmembrane</keyword>
<dbReference type="Proteomes" id="UP000078476">
    <property type="component" value="Unassembled WGS sequence"/>
</dbReference>
<dbReference type="AlphaFoldDB" id="A0A177NT41"/>
<gene>
    <name evidence="3" type="ORF">A1359_19605</name>
</gene>
<name>A0A177NT41_9GAMM</name>
<protein>
    <submittedName>
        <fullName evidence="3">Uncharacterized protein</fullName>
    </submittedName>
</protein>
<reference evidence="3 4" key="1">
    <citation type="submission" date="2016-03" db="EMBL/GenBank/DDBJ databases">
        <authorList>
            <person name="Ploux O."/>
        </authorList>
    </citation>
    <scope>NUCLEOTIDE SEQUENCE [LARGE SCALE GENOMIC DNA]</scope>
    <source>
        <strain evidence="3 4">R-45370</strain>
    </source>
</reference>